<dbReference type="GO" id="GO:0016757">
    <property type="term" value="F:glycosyltransferase activity"/>
    <property type="evidence" value="ECO:0007669"/>
    <property type="project" value="UniProtKB-KW"/>
</dbReference>
<dbReference type="InterPro" id="IPR029044">
    <property type="entry name" value="Nucleotide-diphossugar_trans"/>
</dbReference>
<reference evidence="2 3" key="1">
    <citation type="submission" date="2023-09" db="EMBL/GenBank/DDBJ databases">
        <authorList>
            <person name="Rey-Velasco X."/>
        </authorList>
    </citation>
    <scope>NUCLEOTIDE SEQUENCE [LARGE SCALE GENOMIC DNA]</scope>
    <source>
        <strain evidence="2 3">P117</strain>
    </source>
</reference>
<protein>
    <submittedName>
        <fullName evidence="2">Glycosyltransferase family A protein</fullName>
        <ecNumber evidence="2">2.4.-.-</ecNumber>
    </submittedName>
</protein>
<comment type="caution">
    <text evidence="2">The sequence shown here is derived from an EMBL/GenBank/DDBJ whole genome shotgun (WGS) entry which is preliminary data.</text>
</comment>
<dbReference type="SUPFAM" id="SSF53448">
    <property type="entry name" value="Nucleotide-diphospho-sugar transferases"/>
    <property type="match status" value="1"/>
</dbReference>
<dbReference type="Gene3D" id="3.90.550.10">
    <property type="entry name" value="Spore Coat Polysaccharide Biosynthesis Protein SpsA, Chain A"/>
    <property type="match status" value="1"/>
</dbReference>
<evidence type="ECO:0000259" key="1">
    <source>
        <dbReference type="Pfam" id="PF00535"/>
    </source>
</evidence>
<dbReference type="InterPro" id="IPR001173">
    <property type="entry name" value="Glyco_trans_2-like"/>
</dbReference>
<keyword evidence="3" id="KW-1185">Reference proteome</keyword>
<dbReference type="Pfam" id="PF00535">
    <property type="entry name" value="Glycos_transf_2"/>
    <property type="match status" value="1"/>
</dbReference>
<dbReference type="EMBL" id="JAVRHX010000001">
    <property type="protein sequence ID" value="MDT0593770.1"/>
    <property type="molecule type" value="Genomic_DNA"/>
</dbReference>
<accession>A0ABU2ZMC6</accession>
<dbReference type="EC" id="2.4.-.-" evidence="2"/>
<organism evidence="2 3">
    <name type="scientific">Glaciecola petra</name>
    <dbReference type="NCBI Taxonomy" id="3075602"/>
    <lineage>
        <taxon>Bacteria</taxon>
        <taxon>Pseudomonadati</taxon>
        <taxon>Pseudomonadota</taxon>
        <taxon>Gammaproteobacteria</taxon>
        <taxon>Alteromonadales</taxon>
        <taxon>Alteromonadaceae</taxon>
        <taxon>Glaciecola</taxon>
    </lineage>
</organism>
<dbReference type="Proteomes" id="UP001253545">
    <property type="component" value="Unassembled WGS sequence"/>
</dbReference>
<dbReference type="RefSeq" id="WP_311368261.1">
    <property type="nucleotide sequence ID" value="NZ_JAVRHX010000001.1"/>
</dbReference>
<evidence type="ECO:0000313" key="3">
    <source>
        <dbReference type="Proteomes" id="UP001253545"/>
    </source>
</evidence>
<proteinExistence type="predicted"/>
<keyword evidence="2" id="KW-0808">Transferase</keyword>
<feature type="domain" description="Glycosyltransferase 2-like" evidence="1">
    <location>
        <begin position="5"/>
        <end position="137"/>
    </location>
</feature>
<dbReference type="PANTHER" id="PTHR22916">
    <property type="entry name" value="GLYCOSYLTRANSFERASE"/>
    <property type="match status" value="1"/>
</dbReference>
<evidence type="ECO:0000313" key="2">
    <source>
        <dbReference type="EMBL" id="MDT0593770.1"/>
    </source>
</evidence>
<gene>
    <name evidence="2" type="ORF">RM552_02790</name>
</gene>
<sequence>MYFTSIVIPTYNRAHLIANSIPILMNLASSENSGYEVIFVSNGSSDNTNEVLQGFANQFDNFSFYEIPPSGGPAAPRNKGIKEANGETIIILDDDVIPDSNMLLAYEAHHRRYPEQNEAVLGVAYVPEEVKSKPVSLFHEFDYSNLTADCPICYTYFWTCNISFKREFMLKHGMFEELLLYNEDIHCGHQLSKAGMTLRFEEKARGKHLHQLLLKDIQKKGWFVGLWIWATSETLPTPEVLDRYGVLSVEIGVFAYAKRLIKRLGLRLLDNPITFLLLKWIGAESATRSKVTDFYYYLIYRRQILSGFRHAKKAFSREKKSGNNPDIIKFVRELGN</sequence>
<name>A0ABU2ZMC6_9ALTE</name>
<keyword evidence="2" id="KW-0328">Glycosyltransferase</keyword>
<dbReference type="CDD" id="cd00761">
    <property type="entry name" value="Glyco_tranf_GTA_type"/>
    <property type="match status" value="1"/>
</dbReference>
<dbReference type="PANTHER" id="PTHR22916:SF3">
    <property type="entry name" value="UDP-GLCNAC:BETAGAL BETA-1,3-N-ACETYLGLUCOSAMINYLTRANSFERASE-LIKE PROTEIN 1"/>
    <property type="match status" value="1"/>
</dbReference>